<dbReference type="GO" id="GO:0005886">
    <property type="term" value="C:plasma membrane"/>
    <property type="evidence" value="ECO:0007669"/>
    <property type="project" value="UniProtKB-SubCell"/>
</dbReference>
<evidence type="ECO:0000256" key="6">
    <source>
        <dbReference type="ARBA" id="ARBA00023136"/>
    </source>
</evidence>
<keyword evidence="3" id="KW-1003">Cell membrane</keyword>
<dbReference type="EMBL" id="JANCLT010000002">
    <property type="protein sequence ID" value="MCP8967773.1"/>
    <property type="molecule type" value="Genomic_DNA"/>
</dbReference>
<evidence type="ECO:0000256" key="7">
    <source>
        <dbReference type="SAM" id="Phobius"/>
    </source>
</evidence>
<feature type="transmembrane region" description="Helical" evidence="7">
    <location>
        <begin position="6"/>
        <end position="23"/>
    </location>
</feature>
<evidence type="ECO:0000256" key="3">
    <source>
        <dbReference type="ARBA" id="ARBA00022475"/>
    </source>
</evidence>
<dbReference type="Proteomes" id="UP001156102">
    <property type="component" value="Unassembled WGS sequence"/>
</dbReference>
<name>A0AA41X5X8_9BACI</name>
<feature type="domain" description="YetF C-terminal" evidence="8">
    <location>
        <begin position="83"/>
        <end position="215"/>
    </location>
</feature>
<proteinExistence type="inferred from homology"/>
<feature type="transmembrane region" description="Helical" evidence="7">
    <location>
        <begin position="60"/>
        <end position="82"/>
    </location>
</feature>
<keyword evidence="5 7" id="KW-1133">Transmembrane helix</keyword>
<evidence type="ECO:0000313" key="9">
    <source>
        <dbReference type="EMBL" id="MCP8967773.1"/>
    </source>
</evidence>
<dbReference type="AlphaFoldDB" id="A0AA41X5X8"/>
<protein>
    <submittedName>
        <fullName evidence="9">DUF421 domain-containing protein</fullName>
    </submittedName>
</protein>
<comment type="caution">
    <text evidence="9">The sequence shown here is derived from an EMBL/GenBank/DDBJ whole genome shotgun (WGS) entry which is preliminary data.</text>
</comment>
<comment type="similarity">
    <text evidence="2">Belongs to the UPF0702 family.</text>
</comment>
<feature type="transmembrane region" description="Helical" evidence="7">
    <location>
        <begin position="35"/>
        <end position="54"/>
    </location>
</feature>
<evidence type="ECO:0000256" key="5">
    <source>
        <dbReference type="ARBA" id="ARBA00022989"/>
    </source>
</evidence>
<dbReference type="RefSeq" id="WP_254757689.1">
    <property type="nucleotide sequence ID" value="NZ_JANCLT010000002.1"/>
</dbReference>
<keyword evidence="4 7" id="KW-0812">Transmembrane</keyword>
<dbReference type="Gene3D" id="3.30.240.20">
    <property type="entry name" value="bsu07140 like domains"/>
    <property type="match status" value="2"/>
</dbReference>
<gene>
    <name evidence="9" type="ORF">NK662_04365</name>
</gene>
<keyword evidence="6 7" id="KW-0472">Membrane</keyword>
<sequence>MLYAVWMTLLKGTGIYILALFLVRRMGMKLIAQMNSLDFVMVVSMGSMIAYAIIDKHHAIASATTALILFASLTMLSGYISLKSPAFRKLIHSEPIVLMEKGEIVKDNMKKMRMSLTELKTKLRDNDVFHMADVEFAIMETDGNVSVLLKPDKKPITPGDLQMQTGSSSIEKDIILDGTVMDEQLTSAGLTREWLMAELQKQGIADPAEVFYAGVDEKQKLYVSKGSVRDQA</sequence>
<evidence type="ECO:0000256" key="1">
    <source>
        <dbReference type="ARBA" id="ARBA00004651"/>
    </source>
</evidence>
<organism evidence="9 10">
    <name type="scientific">Ectobacillus ponti</name>
    <dbReference type="NCBI Taxonomy" id="2961894"/>
    <lineage>
        <taxon>Bacteria</taxon>
        <taxon>Bacillati</taxon>
        <taxon>Bacillota</taxon>
        <taxon>Bacilli</taxon>
        <taxon>Bacillales</taxon>
        <taxon>Bacillaceae</taxon>
        <taxon>Ectobacillus</taxon>
    </lineage>
</organism>
<dbReference type="InterPro" id="IPR007353">
    <property type="entry name" value="DUF421"/>
</dbReference>
<comment type="subcellular location">
    <subcellularLocation>
        <location evidence="1">Cell membrane</location>
        <topology evidence="1">Multi-pass membrane protein</topology>
    </subcellularLocation>
</comment>
<dbReference type="Pfam" id="PF04239">
    <property type="entry name" value="DUF421"/>
    <property type="match status" value="1"/>
</dbReference>
<evidence type="ECO:0000259" key="8">
    <source>
        <dbReference type="Pfam" id="PF04239"/>
    </source>
</evidence>
<dbReference type="PANTHER" id="PTHR34582:SF6">
    <property type="entry name" value="UPF0702 TRANSMEMBRANE PROTEIN YCAP"/>
    <property type="match status" value="1"/>
</dbReference>
<keyword evidence="10" id="KW-1185">Reference proteome</keyword>
<reference evidence="9" key="1">
    <citation type="submission" date="2022-07" db="EMBL/GenBank/DDBJ databases">
        <authorList>
            <person name="Li W.-J."/>
            <person name="Deng Q.-Q."/>
        </authorList>
    </citation>
    <scope>NUCLEOTIDE SEQUENCE</scope>
    <source>
        <strain evidence="9">SYSU M60031</strain>
    </source>
</reference>
<dbReference type="InterPro" id="IPR023090">
    <property type="entry name" value="UPF0702_alpha/beta_dom_sf"/>
</dbReference>
<accession>A0AA41X5X8</accession>
<evidence type="ECO:0000256" key="2">
    <source>
        <dbReference type="ARBA" id="ARBA00006448"/>
    </source>
</evidence>
<evidence type="ECO:0000256" key="4">
    <source>
        <dbReference type="ARBA" id="ARBA00022692"/>
    </source>
</evidence>
<evidence type="ECO:0000313" key="10">
    <source>
        <dbReference type="Proteomes" id="UP001156102"/>
    </source>
</evidence>
<dbReference type="PANTHER" id="PTHR34582">
    <property type="entry name" value="UPF0702 TRANSMEMBRANE PROTEIN YCAP"/>
    <property type="match status" value="1"/>
</dbReference>